<evidence type="ECO:0000313" key="2">
    <source>
        <dbReference type="EMBL" id="CAB1446509.1"/>
    </source>
</evidence>
<comment type="caution">
    <text evidence="2">The sequence shown here is derived from an EMBL/GenBank/DDBJ whole genome shotgun (WGS) entry which is preliminary data.</text>
</comment>
<feature type="compositionally biased region" description="Low complexity" evidence="1">
    <location>
        <begin position="41"/>
        <end position="54"/>
    </location>
</feature>
<evidence type="ECO:0000313" key="3">
    <source>
        <dbReference type="Proteomes" id="UP001153269"/>
    </source>
</evidence>
<evidence type="ECO:0000256" key="1">
    <source>
        <dbReference type="SAM" id="MobiDB-lite"/>
    </source>
</evidence>
<keyword evidence="3" id="KW-1185">Reference proteome</keyword>
<protein>
    <submittedName>
        <fullName evidence="2">Uncharacterized protein</fullName>
    </submittedName>
</protein>
<accession>A0A9N7Z0A4</accession>
<proteinExistence type="predicted"/>
<dbReference type="EMBL" id="CADEAL010003918">
    <property type="protein sequence ID" value="CAB1446509.1"/>
    <property type="molecule type" value="Genomic_DNA"/>
</dbReference>
<dbReference type="AlphaFoldDB" id="A0A9N7Z0A4"/>
<reference evidence="2" key="1">
    <citation type="submission" date="2020-03" db="EMBL/GenBank/DDBJ databases">
        <authorList>
            <person name="Weist P."/>
        </authorList>
    </citation>
    <scope>NUCLEOTIDE SEQUENCE</scope>
</reference>
<sequence length="104" mass="11541">MSGEMQEVQHRRELEPNKAAEKRRGIEGETERERRREGDSTHSTLSSPPSKSSLRNGPGCHTQLAHRSPYLGLCDFTEKSAGPVSTFNLLSVDKESCMHTASNT</sequence>
<name>A0A9N7Z0A4_PLEPL</name>
<organism evidence="2 3">
    <name type="scientific">Pleuronectes platessa</name>
    <name type="common">European plaice</name>
    <dbReference type="NCBI Taxonomy" id="8262"/>
    <lineage>
        <taxon>Eukaryota</taxon>
        <taxon>Metazoa</taxon>
        <taxon>Chordata</taxon>
        <taxon>Craniata</taxon>
        <taxon>Vertebrata</taxon>
        <taxon>Euteleostomi</taxon>
        <taxon>Actinopterygii</taxon>
        <taxon>Neopterygii</taxon>
        <taxon>Teleostei</taxon>
        <taxon>Neoteleostei</taxon>
        <taxon>Acanthomorphata</taxon>
        <taxon>Carangaria</taxon>
        <taxon>Pleuronectiformes</taxon>
        <taxon>Pleuronectoidei</taxon>
        <taxon>Pleuronectidae</taxon>
        <taxon>Pleuronectes</taxon>
    </lineage>
</organism>
<feature type="region of interest" description="Disordered" evidence="1">
    <location>
        <begin position="1"/>
        <end position="64"/>
    </location>
</feature>
<feature type="compositionally biased region" description="Basic and acidic residues" evidence="1">
    <location>
        <begin position="7"/>
        <end position="40"/>
    </location>
</feature>
<dbReference type="Proteomes" id="UP001153269">
    <property type="component" value="Unassembled WGS sequence"/>
</dbReference>
<gene>
    <name evidence="2" type="ORF">PLEPLA_LOCUS34235</name>
</gene>